<sequence>MNNNLLFIVSSLKRGGPINQLWELLNNKNFIGDHSILSLSSLDLPGSRRKDFEQLGVKLYSLNYNGQNFYRLSREILSFINKKKFYRVISQGFRSDISVAMISKKLASKPCAILHNYIYSDYSYTYGFLRALIMTFCHVRALRAFDIIAVSESVRDFARKKYSLKSTAIRNGVVINPRNGEQYSNLTENRAIRLIYVGVIDKRKNVMKLLEAFKRVKRSDIELLVVGDGPLKNFLHHEDDSRVKYLGQRNDVNDLLLTSDFFVSASSFEGMPMAALEAIASGLPCILSDISPHRELISLSGNFGCVTDYDTCNLSKHIDSLISISRFDILSDFSIYLSSDLMARRYSELIFENKE</sequence>
<dbReference type="PANTHER" id="PTHR45947">
    <property type="entry name" value="SULFOQUINOVOSYL TRANSFERASE SQD2"/>
    <property type="match status" value="1"/>
</dbReference>
<dbReference type="Proteomes" id="UP000659084">
    <property type="component" value="Unassembled WGS sequence"/>
</dbReference>
<name>A0AAW3WP60_SERFO</name>
<organism evidence="2 3">
    <name type="scientific">Serratia fonticola</name>
    <dbReference type="NCBI Taxonomy" id="47917"/>
    <lineage>
        <taxon>Bacteria</taxon>
        <taxon>Pseudomonadati</taxon>
        <taxon>Pseudomonadota</taxon>
        <taxon>Gammaproteobacteria</taxon>
        <taxon>Enterobacterales</taxon>
        <taxon>Yersiniaceae</taxon>
        <taxon>Serratia</taxon>
    </lineage>
</organism>
<comment type="caution">
    <text evidence="2">The sequence shown here is derived from an EMBL/GenBank/DDBJ whole genome shotgun (WGS) entry which is preliminary data.</text>
</comment>
<dbReference type="RefSeq" id="WP_141234376.1">
    <property type="nucleotide sequence ID" value="NZ_JACBIV010000013.1"/>
</dbReference>
<dbReference type="CDD" id="cd03801">
    <property type="entry name" value="GT4_PimA-like"/>
    <property type="match status" value="1"/>
</dbReference>
<evidence type="ECO:0000259" key="1">
    <source>
        <dbReference type="Pfam" id="PF00534"/>
    </source>
</evidence>
<dbReference type="Pfam" id="PF00534">
    <property type="entry name" value="Glycos_transf_1"/>
    <property type="match status" value="1"/>
</dbReference>
<dbReference type="PANTHER" id="PTHR45947:SF3">
    <property type="entry name" value="SULFOQUINOVOSYL TRANSFERASE SQD2"/>
    <property type="match status" value="1"/>
</dbReference>
<reference evidence="2" key="1">
    <citation type="submission" date="2020-08" db="EMBL/GenBank/DDBJ databases">
        <title>Food and environmental bacterial isolates.</title>
        <authorList>
            <person name="Richter L."/>
            <person name="Du Plessis E.M."/>
            <person name="Duvenage S."/>
            <person name="Allam M."/>
            <person name="Korsten L."/>
        </authorList>
    </citation>
    <scope>NUCLEOTIDE SEQUENCE</scope>
    <source>
        <strain evidence="2">UPMP2127</strain>
    </source>
</reference>
<dbReference type="InterPro" id="IPR050194">
    <property type="entry name" value="Glycosyltransferase_grp1"/>
</dbReference>
<evidence type="ECO:0000313" key="3">
    <source>
        <dbReference type="Proteomes" id="UP000659084"/>
    </source>
</evidence>
<dbReference type="Gene3D" id="3.40.50.2000">
    <property type="entry name" value="Glycogen Phosphorylase B"/>
    <property type="match status" value="2"/>
</dbReference>
<dbReference type="SUPFAM" id="SSF53756">
    <property type="entry name" value="UDP-Glycosyltransferase/glycogen phosphorylase"/>
    <property type="match status" value="1"/>
</dbReference>
<dbReference type="GO" id="GO:0016757">
    <property type="term" value="F:glycosyltransferase activity"/>
    <property type="evidence" value="ECO:0007669"/>
    <property type="project" value="TreeGrafter"/>
</dbReference>
<dbReference type="EMBL" id="JACNYO010000010">
    <property type="protein sequence ID" value="MBC3212855.1"/>
    <property type="molecule type" value="Genomic_DNA"/>
</dbReference>
<proteinExistence type="predicted"/>
<gene>
    <name evidence="2" type="ORF">H8J20_11965</name>
</gene>
<dbReference type="InterPro" id="IPR001296">
    <property type="entry name" value="Glyco_trans_1"/>
</dbReference>
<feature type="domain" description="Glycosyl transferase family 1" evidence="1">
    <location>
        <begin position="190"/>
        <end position="323"/>
    </location>
</feature>
<protein>
    <submittedName>
        <fullName evidence="2">Glycosyltransferase family 4 protein</fullName>
    </submittedName>
</protein>
<evidence type="ECO:0000313" key="2">
    <source>
        <dbReference type="EMBL" id="MBC3212855.1"/>
    </source>
</evidence>
<accession>A0AAW3WP60</accession>
<dbReference type="AlphaFoldDB" id="A0AAW3WP60"/>